<feature type="domain" description="Protein kinase" evidence="2">
    <location>
        <begin position="211"/>
        <end position="462"/>
    </location>
</feature>
<feature type="compositionally biased region" description="Low complexity" evidence="1">
    <location>
        <begin position="737"/>
        <end position="762"/>
    </location>
</feature>
<dbReference type="PANTHER" id="PTHR44329:SF304">
    <property type="entry name" value="MITOGEN-ACTIVATED PROTEIN KINASE KINASE KINASE 13-LIKE ISOFORM X1"/>
    <property type="match status" value="1"/>
</dbReference>
<dbReference type="AlphaFoldDB" id="A0A267FS81"/>
<dbReference type="Gene3D" id="3.30.200.20">
    <property type="entry name" value="Phosphorylase Kinase, domain 1"/>
    <property type="match status" value="1"/>
</dbReference>
<proteinExistence type="predicted"/>
<feature type="compositionally biased region" description="Polar residues" evidence="1">
    <location>
        <begin position="947"/>
        <end position="965"/>
    </location>
</feature>
<evidence type="ECO:0000313" key="4">
    <source>
        <dbReference type="Proteomes" id="UP000215902"/>
    </source>
</evidence>
<dbReference type="EMBL" id="NIVC01000861">
    <property type="protein sequence ID" value="PAA75812.1"/>
    <property type="molecule type" value="Genomic_DNA"/>
</dbReference>
<evidence type="ECO:0000256" key="1">
    <source>
        <dbReference type="SAM" id="MobiDB-lite"/>
    </source>
</evidence>
<protein>
    <recommendedName>
        <fullName evidence="2">Protein kinase domain-containing protein</fullName>
    </recommendedName>
</protein>
<dbReference type="PROSITE" id="PS50011">
    <property type="entry name" value="PROTEIN_KINASE_DOM"/>
    <property type="match status" value="1"/>
</dbReference>
<dbReference type="InterPro" id="IPR011009">
    <property type="entry name" value="Kinase-like_dom_sf"/>
</dbReference>
<dbReference type="GO" id="GO:0005737">
    <property type="term" value="C:cytoplasm"/>
    <property type="evidence" value="ECO:0007669"/>
    <property type="project" value="TreeGrafter"/>
</dbReference>
<feature type="region of interest" description="Disordered" evidence="1">
    <location>
        <begin position="610"/>
        <end position="643"/>
    </location>
</feature>
<feature type="region of interest" description="Disordered" evidence="1">
    <location>
        <begin position="693"/>
        <end position="766"/>
    </location>
</feature>
<feature type="non-terminal residue" evidence="3">
    <location>
        <position position="1"/>
    </location>
</feature>
<dbReference type="SMART" id="SM00220">
    <property type="entry name" value="S_TKc"/>
    <property type="match status" value="1"/>
</dbReference>
<dbReference type="GO" id="GO:0004674">
    <property type="term" value="F:protein serine/threonine kinase activity"/>
    <property type="evidence" value="ECO:0007669"/>
    <property type="project" value="TreeGrafter"/>
</dbReference>
<organism evidence="3 4">
    <name type="scientific">Macrostomum lignano</name>
    <dbReference type="NCBI Taxonomy" id="282301"/>
    <lineage>
        <taxon>Eukaryota</taxon>
        <taxon>Metazoa</taxon>
        <taxon>Spiralia</taxon>
        <taxon>Lophotrochozoa</taxon>
        <taxon>Platyhelminthes</taxon>
        <taxon>Rhabditophora</taxon>
        <taxon>Macrostomorpha</taxon>
        <taxon>Macrostomida</taxon>
        <taxon>Macrostomidae</taxon>
        <taxon>Macrostomum</taxon>
    </lineage>
</organism>
<sequence length="965" mass="104523">VQPSRPRQKLIAEKANNKDKEANIENQPTAKVAVSDTASPAAQMPSPDLHQSLDRQLSLELDSLSQQQNKSPGSVASGCYDNPAFRNSCLQLMTSSPSCNSPNIVGISRFSDAASSTVRASWSSGSAAVNSYSAATTMSSPPLPQLPQPSPTFPRADSTAAGNKSTGFWQGVLGCFRPMWTVLSVRMAATGRRAAESSQAQQPWMLDLMDILDLQFLASGTQGSVFLGVLNGQQVAMKKFNEPPDVELRELRHLASLRHPNVVRFIGCIDSNISLVMEFCQHGNLFDYYNNPANCISAARVADWAKQLADGMAYLHCSRIVHGDLKSPNILLCELDTLKISDFGLVRLPGEADQRQQQQQQQQLYGTVRWMSPEQCRQEMWSYPADVFSYGVILWEMLFQEVPYRSVDPWAVVLGVGQGTLSLPLPRHTPGIMRTLMEACWACKPKQRPAFRNIGRSLEASLLDLLVLSDGDLRILRKAWSAEIARQLSCMRQEDFKAKLEADLIRKRKEELQHAQEIRQHYEKRLHRVDDLQMDLTNLRMQLQLQARAERDRSAKLRSMIRRRCCRACQQSLRAVCSRQQLSAAVVLDQPLLDATNAHTAVAVAAAASMATDSSTKTLPQSSSTEQASSMSPDLGDRGGRPRRANRRLSKALTLPAGGVAAAAALFRRGGAPPPPPPSQPSARDAWVQVTMQQPPPPLQSQRSVGGVSVPLPAAVPSIGEPQLRARPGRRRYPPSGATGSDNQQQQQQTVAVSSADSSSSGGVNGGGGCGSGFGYANARLPMHLLQSTDLLTQELQEHLAATGGNSLSPSLGPGLGRVCDSIAEREQRLAQLKLGNDNDVKIYLPLSNTTGPAILGGSSMCNRTAATAAAATAASDVAACLAASLAEGNDDSRDGESDSRLGYNRSASADPKSEDDLDLDVEVDVLHGDVDNEDEDYEGEFDATLSGHQQLDSEQTFRPNSSII</sequence>
<dbReference type="CDD" id="cd13999">
    <property type="entry name" value="STKc_MAP3K-like"/>
    <property type="match status" value="1"/>
</dbReference>
<dbReference type="PROSITE" id="PS00108">
    <property type="entry name" value="PROTEIN_KINASE_ST"/>
    <property type="match status" value="1"/>
</dbReference>
<dbReference type="STRING" id="282301.A0A267FS81"/>
<feature type="compositionally biased region" description="Pro residues" evidence="1">
    <location>
        <begin position="141"/>
        <end position="152"/>
    </location>
</feature>
<evidence type="ECO:0000313" key="3">
    <source>
        <dbReference type="EMBL" id="PAA75812.1"/>
    </source>
</evidence>
<gene>
    <name evidence="3" type="ORF">BOX15_Mlig029171g4</name>
</gene>
<dbReference type="Proteomes" id="UP000215902">
    <property type="component" value="Unassembled WGS sequence"/>
</dbReference>
<name>A0A267FS81_9PLAT</name>
<dbReference type="InterPro" id="IPR001245">
    <property type="entry name" value="Ser-Thr/Tyr_kinase_cat_dom"/>
</dbReference>
<reference evidence="3 4" key="1">
    <citation type="submission" date="2017-06" db="EMBL/GenBank/DDBJ databases">
        <title>A platform for efficient transgenesis in Macrostomum lignano, a flatworm model organism for stem cell research.</title>
        <authorList>
            <person name="Berezikov E."/>
        </authorList>
    </citation>
    <scope>NUCLEOTIDE SEQUENCE [LARGE SCALE GENOMIC DNA]</scope>
    <source>
        <strain evidence="3">DV1</strain>
        <tissue evidence="3">Whole organism</tissue>
    </source>
</reference>
<dbReference type="Pfam" id="PF07714">
    <property type="entry name" value="PK_Tyr_Ser-Thr"/>
    <property type="match status" value="1"/>
</dbReference>
<comment type="caution">
    <text evidence="3">The sequence shown here is derived from an EMBL/GenBank/DDBJ whole genome shotgun (WGS) entry which is preliminary data.</text>
</comment>
<feature type="region of interest" description="Disordered" evidence="1">
    <location>
        <begin position="136"/>
        <end position="161"/>
    </location>
</feature>
<dbReference type="PANTHER" id="PTHR44329">
    <property type="entry name" value="SERINE/THREONINE-PROTEIN KINASE TNNI3K-RELATED"/>
    <property type="match status" value="1"/>
</dbReference>
<dbReference type="InterPro" id="IPR000719">
    <property type="entry name" value="Prot_kinase_dom"/>
</dbReference>
<evidence type="ECO:0000259" key="2">
    <source>
        <dbReference type="PROSITE" id="PS50011"/>
    </source>
</evidence>
<feature type="compositionally biased region" description="Low complexity" evidence="1">
    <location>
        <begin position="610"/>
        <end position="634"/>
    </location>
</feature>
<dbReference type="Gene3D" id="1.10.510.10">
    <property type="entry name" value="Transferase(Phosphotransferase) domain 1"/>
    <property type="match status" value="1"/>
</dbReference>
<feature type="region of interest" description="Disordered" evidence="1">
    <location>
        <begin position="1"/>
        <end position="51"/>
    </location>
</feature>
<dbReference type="InterPro" id="IPR051681">
    <property type="entry name" value="Ser/Thr_Kinases-Pseudokinases"/>
</dbReference>
<keyword evidence="4" id="KW-1185">Reference proteome</keyword>
<dbReference type="PRINTS" id="PR00109">
    <property type="entry name" value="TYRKINASE"/>
</dbReference>
<accession>A0A267FS81</accession>
<feature type="region of interest" description="Disordered" evidence="1">
    <location>
        <begin position="888"/>
        <end position="965"/>
    </location>
</feature>
<feature type="compositionally biased region" description="Basic and acidic residues" evidence="1">
    <location>
        <begin position="891"/>
        <end position="900"/>
    </location>
</feature>
<dbReference type="SUPFAM" id="SSF56112">
    <property type="entry name" value="Protein kinase-like (PK-like)"/>
    <property type="match status" value="1"/>
</dbReference>
<dbReference type="InterPro" id="IPR008271">
    <property type="entry name" value="Ser/Thr_kinase_AS"/>
</dbReference>
<feature type="compositionally biased region" description="Acidic residues" evidence="1">
    <location>
        <begin position="914"/>
        <end position="924"/>
    </location>
</feature>
<feature type="compositionally biased region" description="Acidic residues" evidence="1">
    <location>
        <begin position="932"/>
        <end position="942"/>
    </location>
</feature>
<dbReference type="GO" id="GO:0005524">
    <property type="term" value="F:ATP binding"/>
    <property type="evidence" value="ECO:0007669"/>
    <property type="project" value="InterPro"/>
</dbReference>
<dbReference type="OrthoDB" id="339325at2759"/>
<feature type="compositionally biased region" description="Basic and acidic residues" evidence="1">
    <location>
        <begin position="10"/>
        <end position="23"/>
    </location>
</feature>